<name>A0ABD2K7Z5_HETSC</name>
<keyword evidence="5" id="KW-0808">Transferase</keyword>
<evidence type="ECO:0000256" key="2">
    <source>
        <dbReference type="ARBA" id="ARBA00008874"/>
    </source>
</evidence>
<accession>A0ABD2K7Z5</accession>
<dbReference type="GO" id="GO:0046872">
    <property type="term" value="F:metal ion binding"/>
    <property type="evidence" value="ECO:0007669"/>
    <property type="project" value="UniProtKB-KW"/>
</dbReference>
<feature type="compositionally biased region" description="Pro residues" evidence="14">
    <location>
        <begin position="358"/>
        <end position="369"/>
    </location>
</feature>
<feature type="region of interest" description="Disordered" evidence="14">
    <location>
        <begin position="422"/>
        <end position="501"/>
    </location>
</feature>
<protein>
    <recommendedName>
        <fullName evidence="3">non-specific serine/threonine protein kinase</fullName>
        <ecNumber evidence="3">2.7.11.1</ecNumber>
    </recommendedName>
</protein>
<feature type="region of interest" description="Disordered" evidence="14">
    <location>
        <begin position="267"/>
        <end position="295"/>
    </location>
</feature>
<feature type="region of interest" description="Disordered" evidence="14">
    <location>
        <begin position="520"/>
        <end position="570"/>
    </location>
</feature>
<dbReference type="Gene3D" id="3.90.810.10">
    <property type="entry name" value="CRIB domain"/>
    <property type="match status" value="1"/>
</dbReference>
<feature type="compositionally biased region" description="Pro residues" evidence="14">
    <location>
        <begin position="684"/>
        <end position="695"/>
    </location>
</feature>
<dbReference type="CDD" id="cd06614">
    <property type="entry name" value="STKc_PAK"/>
    <property type="match status" value="1"/>
</dbReference>
<feature type="compositionally biased region" description="Low complexity" evidence="14">
    <location>
        <begin position="553"/>
        <end position="570"/>
    </location>
</feature>
<dbReference type="GO" id="GO:0004674">
    <property type="term" value="F:protein serine/threonine kinase activity"/>
    <property type="evidence" value="ECO:0007669"/>
    <property type="project" value="UniProtKB-KW"/>
</dbReference>
<feature type="compositionally biased region" description="Low complexity" evidence="14">
    <location>
        <begin position="520"/>
        <end position="545"/>
    </location>
</feature>
<dbReference type="InterPro" id="IPR011009">
    <property type="entry name" value="Kinase-like_dom_sf"/>
</dbReference>
<dbReference type="CDD" id="cd01093">
    <property type="entry name" value="CRIB_PAK_like"/>
    <property type="match status" value="1"/>
</dbReference>
<sequence length="1065" mass="115636">MDNSSNIGTPSRDKSSKVRLRHILGRIFSSGGVANSNTTTDDGTTQQQSTEKGWHQQSINEISAPSDVVHRIHVGYDGQKFTGLPPSWLEMLDVSGLTEADQKKNPGAIVRALKFYAAAVKQRENDKFMYPQKSVYPVSEDDIETDEFEFASASTTAPNGGAIPRRGSSTPHQCNSESCGNTNSGNMLEQFNATWYYDTDESATVADHAQPNLTQMPNCAAAVPILADLPGTNAIAVTLLDPKTDDDAVAVAQQQLLNQIAQLTLTEGGAETEEEEEENEKCGQQMGAEEEGQQRHKIVPNLEDEGGEDQQKQWRQNVMDDQNEEVEEEEGTDCCCPSADAQLFIVVPEDGGHSFVPAVPPRKTIPPPRQQQQQPLHSPPIQRCVLSPPPQQQQQQQQHQLPLPPVARRANSLDDELCRGVLSTSPTATGTSPAVSPSPVMRSSTSNTAIIIGSGTKPTPPPIPPKPRNLKNANNTGDNDKCYVTHQQWSSGSSARSTADIKREDGAENCNSNGIFDSIASTNGSSSSSSSAASSMEVSSSEELSTIGGGAKNGRTTTATTTANSNNKKAFASPKYASPLHRAYAHQLTTNEHSQHRHAAGKNERVNAKNSSKNDAILMNYNNANNAQHKVPKNSSQSQPLRDLNKGNNECGGCCCPTVTATTASSTATAKTGAVAATTTFTASPPPPLSSPPRTTPKGATSPCTVVAAAAAATVATVPMEKVRHRQPKQPTKEEAAAVTKRSQQQKLTNSQVLAELKQIVSSGDPLRRYNLVEKIGVGATGTVWTARCKMTEQIVAVKRMNLANQPKKELLLNEIKIMQRYKHKNLVNYIDAFLIGGDNNFPPPSPLAPSSVPRPIGSQDLWVIMEYLEGGNLTDVVVNTELDEGQIAAIIRETLLALHFLHRHSIIHRDIKSDNILLGHDGAVKLTDFGFCAQLQPGSKRATMIGTPYWMAPEIVQKTKYNYKVDIWSLGIMALEMIDGEPPYLHETPLKAIYLIAQNGKPEIRKREALSPEFVDLIDRCLNVDPEQRADAEQLLNHPFVLKAKPLETLIPYIMAVKEFKNSR</sequence>
<dbReference type="PROSITE" id="PS00107">
    <property type="entry name" value="PROTEIN_KINASE_ATP"/>
    <property type="match status" value="1"/>
</dbReference>
<dbReference type="SMART" id="SM00220">
    <property type="entry name" value="S_TKc"/>
    <property type="match status" value="1"/>
</dbReference>
<dbReference type="FunFam" id="1.10.510.10:FF:000768">
    <property type="entry name" value="Non-specific serine/threonine protein kinase"/>
    <property type="match status" value="1"/>
</dbReference>
<comment type="cofactor">
    <cofactor evidence="1">
        <name>Mg(2+)</name>
        <dbReference type="ChEBI" id="CHEBI:18420"/>
    </cofactor>
</comment>
<dbReference type="InterPro" id="IPR051931">
    <property type="entry name" value="PAK3-like"/>
</dbReference>
<feature type="compositionally biased region" description="Low complexity" evidence="14">
    <location>
        <begin position="423"/>
        <end position="440"/>
    </location>
</feature>
<dbReference type="InterPro" id="IPR000719">
    <property type="entry name" value="Prot_kinase_dom"/>
</dbReference>
<feature type="compositionally biased region" description="Polar residues" evidence="14">
    <location>
        <begin position="167"/>
        <end position="181"/>
    </location>
</feature>
<dbReference type="Proteomes" id="UP001620645">
    <property type="component" value="Unassembled WGS sequence"/>
</dbReference>
<gene>
    <name evidence="17" type="ORF">niasHS_001018</name>
</gene>
<dbReference type="PANTHER" id="PTHR45832">
    <property type="entry name" value="SERINE/THREONINE-PROTEIN KINASE SAMKA-RELATED-RELATED"/>
    <property type="match status" value="1"/>
</dbReference>
<dbReference type="PROSITE" id="PS00108">
    <property type="entry name" value="PROTEIN_KINASE_ST"/>
    <property type="match status" value="1"/>
</dbReference>
<feature type="compositionally biased region" description="Low complexity" evidence="14">
    <location>
        <begin position="35"/>
        <end position="50"/>
    </location>
</feature>
<evidence type="ECO:0000259" key="16">
    <source>
        <dbReference type="PROSITE" id="PS50108"/>
    </source>
</evidence>
<proteinExistence type="inferred from homology"/>
<keyword evidence="9 13" id="KW-0067">ATP-binding</keyword>
<evidence type="ECO:0000256" key="6">
    <source>
        <dbReference type="ARBA" id="ARBA00022723"/>
    </source>
</evidence>
<dbReference type="Pfam" id="PF00786">
    <property type="entry name" value="PBD"/>
    <property type="match status" value="1"/>
</dbReference>
<evidence type="ECO:0000256" key="8">
    <source>
        <dbReference type="ARBA" id="ARBA00022777"/>
    </source>
</evidence>
<reference evidence="17 18" key="1">
    <citation type="submission" date="2024-10" db="EMBL/GenBank/DDBJ databases">
        <authorList>
            <person name="Kim D."/>
        </authorList>
    </citation>
    <scope>NUCLEOTIDE SEQUENCE [LARGE SCALE GENOMIC DNA]</scope>
    <source>
        <strain evidence="17">Taebaek</strain>
    </source>
</reference>
<evidence type="ECO:0000256" key="14">
    <source>
        <dbReference type="SAM" id="MobiDB-lite"/>
    </source>
</evidence>
<evidence type="ECO:0000256" key="11">
    <source>
        <dbReference type="ARBA" id="ARBA00047899"/>
    </source>
</evidence>
<dbReference type="SUPFAM" id="SSF56112">
    <property type="entry name" value="Protein kinase-like (PK-like)"/>
    <property type="match status" value="1"/>
</dbReference>
<feature type="region of interest" description="Disordered" evidence="14">
    <location>
        <begin position="31"/>
        <end position="54"/>
    </location>
</feature>
<evidence type="ECO:0000256" key="3">
    <source>
        <dbReference type="ARBA" id="ARBA00012513"/>
    </source>
</evidence>
<feature type="compositionally biased region" description="Acidic residues" evidence="14">
    <location>
        <begin position="270"/>
        <end position="279"/>
    </location>
</feature>
<dbReference type="Gene3D" id="1.10.510.10">
    <property type="entry name" value="Transferase(Phosphotransferase) domain 1"/>
    <property type="match status" value="1"/>
</dbReference>
<comment type="catalytic activity">
    <reaction evidence="11">
        <text>L-threonyl-[protein] + ATP = O-phospho-L-threonyl-[protein] + ADP + H(+)</text>
        <dbReference type="Rhea" id="RHEA:46608"/>
        <dbReference type="Rhea" id="RHEA-COMP:11060"/>
        <dbReference type="Rhea" id="RHEA-COMP:11605"/>
        <dbReference type="ChEBI" id="CHEBI:15378"/>
        <dbReference type="ChEBI" id="CHEBI:30013"/>
        <dbReference type="ChEBI" id="CHEBI:30616"/>
        <dbReference type="ChEBI" id="CHEBI:61977"/>
        <dbReference type="ChEBI" id="CHEBI:456216"/>
        <dbReference type="EC" id="2.7.11.1"/>
    </reaction>
</comment>
<evidence type="ECO:0000256" key="10">
    <source>
        <dbReference type="ARBA" id="ARBA00022842"/>
    </source>
</evidence>
<comment type="caution">
    <text evidence="17">The sequence shown here is derived from an EMBL/GenBank/DDBJ whole genome shotgun (WGS) entry which is preliminary data.</text>
</comment>
<keyword evidence="7 13" id="KW-0547">Nucleotide-binding</keyword>
<dbReference type="PANTHER" id="PTHR45832:SF22">
    <property type="entry name" value="SERINE_THREONINE-PROTEIN KINASE SAMKA-RELATED"/>
    <property type="match status" value="1"/>
</dbReference>
<evidence type="ECO:0000313" key="18">
    <source>
        <dbReference type="Proteomes" id="UP001620645"/>
    </source>
</evidence>
<evidence type="ECO:0000256" key="9">
    <source>
        <dbReference type="ARBA" id="ARBA00022840"/>
    </source>
</evidence>
<feature type="domain" description="CRIB" evidence="16">
    <location>
        <begin position="62"/>
        <end position="75"/>
    </location>
</feature>
<dbReference type="GO" id="GO:0005524">
    <property type="term" value="F:ATP binding"/>
    <property type="evidence" value="ECO:0007669"/>
    <property type="project" value="UniProtKB-UniRule"/>
</dbReference>
<feature type="compositionally biased region" description="Polar residues" evidence="14">
    <location>
        <begin position="485"/>
        <end position="497"/>
    </location>
</feature>
<dbReference type="Gene3D" id="3.30.200.20">
    <property type="entry name" value="Phosphorylase Kinase, domain 1"/>
    <property type="match status" value="1"/>
</dbReference>
<dbReference type="EC" id="2.7.11.1" evidence="3"/>
<feature type="region of interest" description="Disordered" evidence="14">
    <location>
        <begin position="154"/>
        <end position="181"/>
    </location>
</feature>
<evidence type="ECO:0000256" key="7">
    <source>
        <dbReference type="ARBA" id="ARBA00022741"/>
    </source>
</evidence>
<dbReference type="InterPro" id="IPR036936">
    <property type="entry name" value="CRIB_dom_sf"/>
</dbReference>
<evidence type="ECO:0000313" key="17">
    <source>
        <dbReference type="EMBL" id="KAL3099030.1"/>
    </source>
</evidence>
<dbReference type="SMART" id="SM00285">
    <property type="entry name" value="PBD"/>
    <property type="match status" value="1"/>
</dbReference>
<dbReference type="EMBL" id="JBICCN010000042">
    <property type="protein sequence ID" value="KAL3099030.1"/>
    <property type="molecule type" value="Genomic_DNA"/>
</dbReference>
<feature type="region of interest" description="Disordered" evidence="14">
    <location>
        <begin position="720"/>
        <end position="744"/>
    </location>
</feature>
<keyword evidence="8" id="KW-0418">Kinase</keyword>
<dbReference type="InterPro" id="IPR008271">
    <property type="entry name" value="Ser/Thr_kinase_AS"/>
</dbReference>
<organism evidence="17 18">
    <name type="scientific">Heterodera schachtii</name>
    <name type="common">Sugarbeet cyst nematode worm</name>
    <name type="synonym">Tylenchus schachtii</name>
    <dbReference type="NCBI Taxonomy" id="97005"/>
    <lineage>
        <taxon>Eukaryota</taxon>
        <taxon>Metazoa</taxon>
        <taxon>Ecdysozoa</taxon>
        <taxon>Nematoda</taxon>
        <taxon>Chromadorea</taxon>
        <taxon>Rhabditida</taxon>
        <taxon>Tylenchina</taxon>
        <taxon>Tylenchomorpha</taxon>
        <taxon>Tylenchoidea</taxon>
        <taxon>Heteroderidae</taxon>
        <taxon>Heteroderinae</taxon>
        <taxon>Heterodera</taxon>
    </lineage>
</organism>
<evidence type="ECO:0000256" key="13">
    <source>
        <dbReference type="PROSITE-ProRule" id="PRU10141"/>
    </source>
</evidence>
<evidence type="ECO:0000259" key="15">
    <source>
        <dbReference type="PROSITE" id="PS50011"/>
    </source>
</evidence>
<dbReference type="InterPro" id="IPR017441">
    <property type="entry name" value="Protein_kinase_ATP_BS"/>
</dbReference>
<evidence type="ECO:0000256" key="4">
    <source>
        <dbReference type="ARBA" id="ARBA00022527"/>
    </source>
</evidence>
<evidence type="ECO:0000256" key="12">
    <source>
        <dbReference type="ARBA" id="ARBA00048679"/>
    </source>
</evidence>
<dbReference type="PROSITE" id="PS50108">
    <property type="entry name" value="CRIB"/>
    <property type="match status" value="1"/>
</dbReference>
<feature type="compositionally biased region" description="Pro residues" evidence="14">
    <location>
        <begin position="458"/>
        <end position="467"/>
    </location>
</feature>
<keyword evidence="18" id="KW-1185">Reference proteome</keyword>
<feature type="compositionally biased region" description="Low complexity" evidence="14">
    <location>
        <begin position="370"/>
        <end position="382"/>
    </location>
</feature>
<feature type="compositionally biased region" description="Low complexity" evidence="14">
    <location>
        <begin position="392"/>
        <end position="401"/>
    </location>
</feature>
<feature type="domain" description="Protein kinase" evidence="15">
    <location>
        <begin position="770"/>
        <end position="1042"/>
    </location>
</feature>
<feature type="region of interest" description="Disordered" evidence="14">
    <location>
        <begin position="590"/>
        <end position="609"/>
    </location>
</feature>
<dbReference type="AlphaFoldDB" id="A0ABD2K7Z5"/>
<comment type="similarity">
    <text evidence="2">Belongs to the protein kinase superfamily. STE Ser/Thr protein kinase family. STE20 subfamily.</text>
</comment>
<evidence type="ECO:0000256" key="5">
    <source>
        <dbReference type="ARBA" id="ARBA00022679"/>
    </source>
</evidence>
<feature type="region of interest" description="Disordered" evidence="14">
    <location>
        <begin position="679"/>
        <end position="701"/>
    </location>
</feature>
<dbReference type="PROSITE" id="PS50011">
    <property type="entry name" value="PROTEIN_KINASE_DOM"/>
    <property type="match status" value="1"/>
</dbReference>
<dbReference type="InterPro" id="IPR033923">
    <property type="entry name" value="PAK_BD"/>
</dbReference>
<keyword evidence="4" id="KW-0723">Serine/threonine-protein kinase</keyword>
<comment type="catalytic activity">
    <reaction evidence="12">
        <text>L-seryl-[protein] + ATP = O-phospho-L-seryl-[protein] + ADP + H(+)</text>
        <dbReference type="Rhea" id="RHEA:17989"/>
        <dbReference type="Rhea" id="RHEA-COMP:9863"/>
        <dbReference type="Rhea" id="RHEA-COMP:11604"/>
        <dbReference type="ChEBI" id="CHEBI:15378"/>
        <dbReference type="ChEBI" id="CHEBI:29999"/>
        <dbReference type="ChEBI" id="CHEBI:30616"/>
        <dbReference type="ChEBI" id="CHEBI:83421"/>
        <dbReference type="ChEBI" id="CHEBI:456216"/>
        <dbReference type="EC" id="2.7.11.1"/>
    </reaction>
</comment>
<dbReference type="Pfam" id="PF00069">
    <property type="entry name" value="Pkinase"/>
    <property type="match status" value="1"/>
</dbReference>
<evidence type="ECO:0000256" key="1">
    <source>
        <dbReference type="ARBA" id="ARBA00001946"/>
    </source>
</evidence>
<keyword evidence="6" id="KW-0479">Metal-binding</keyword>
<feature type="region of interest" description="Disordered" evidence="14">
    <location>
        <begin position="354"/>
        <end position="402"/>
    </location>
</feature>
<keyword evidence="10" id="KW-0460">Magnesium</keyword>
<feature type="binding site" evidence="13">
    <location>
        <position position="799"/>
    </location>
    <ligand>
        <name>ATP</name>
        <dbReference type="ChEBI" id="CHEBI:30616"/>
    </ligand>
</feature>
<dbReference type="InterPro" id="IPR000095">
    <property type="entry name" value="CRIB_dom"/>
</dbReference>